<reference evidence="2 3" key="1">
    <citation type="submission" date="2015-07" db="EMBL/GenBank/DDBJ databases">
        <title>Fjat-14205 dsm 2895.</title>
        <authorList>
            <person name="Liu B."/>
            <person name="Wang J."/>
            <person name="Zhu Y."/>
            <person name="Liu G."/>
            <person name="Chen Q."/>
            <person name="Chen Z."/>
            <person name="Lan J."/>
            <person name="Che J."/>
            <person name="Ge C."/>
            <person name="Shi H."/>
            <person name="Pan Z."/>
            <person name="Liu X."/>
        </authorList>
    </citation>
    <scope>NUCLEOTIDE SEQUENCE [LARGE SCALE GENOMIC DNA]</scope>
    <source>
        <strain evidence="2 3">DSM 2895</strain>
    </source>
</reference>
<gene>
    <name evidence="2" type="ORF">AF333_17980</name>
</gene>
<protein>
    <recommendedName>
        <fullName evidence="1">Knr4/Smi1-like domain-containing protein</fullName>
    </recommendedName>
</protein>
<dbReference type="InterPro" id="IPR037883">
    <property type="entry name" value="Knr4/Smi1-like_sf"/>
</dbReference>
<keyword evidence="3" id="KW-1185">Reference proteome</keyword>
<dbReference type="AlphaFoldDB" id="A0A0M0HA42"/>
<sequence>MRLPIKTDPEDGGVPLSMVNGEVDEEGYVEWKMLPSTVTGEEVTEIEKSLPAPFPPLFRAYLTTRFVLDMQVVNPPYFFMFPELPADNPFRDITFTLQAWNLLLTTGYIPFAEYQDGWGPVCFDTKQQTADGDYAIVWFDHEHLLHELDEEDYRLREKVESYAQSLFPSFRVFMTEMFLH</sequence>
<dbReference type="Proteomes" id="UP000037269">
    <property type="component" value="Unassembled WGS sequence"/>
</dbReference>
<comment type="caution">
    <text evidence="2">The sequence shown here is derived from an EMBL/GenBank/DDBJ whole genome shotgun (WGS) entry which is preliminary data.</text>
</comment>
<dbReference type="Pfam" id="PF09346">
    <property type="entry name" value="SMI1_KNR4"/>
    <property type="match status" value="1"/>
</dbReference>
<dbReference type="PATRIC" id="fig|47500.9.peg.5154"/>
<evidence type="ECO:0000259" key="1">
    <source>
        <dbReference type="Pfam" id="PF09346"/>
    </source>
</evidence>
<name>A0A0M0HA42_ANEMI</name>
<organism evidence="2 3">
    <name type="scientific">Aneurinibacillus migulanus</name>
    <name type="common">Bacillus migulanus</name>
    <dbReference type="NCBI Taxonomy" id="47500"/>
    <lineage>
        <taxon>Bacteria</taxon>
        <taxon>Bacillati</taxon>
        <taxon>Bacillota</taxon>
        <taxon>Bacilli</taxon>
        <taxon>Bacillales</taxon>
        <taxon>Paenibacillaceae</taxon>
        <taxon>Aneurinibacillus group</taxon>
        <taxon>Aneurinibacillus</taxon>
    </lineage>
</organism>
<dbReference type="SUPFAM" id="SSF160631">
    <property type="entry name" value="SMI1/KNR4-like"/>
    <property type="match status" value="1"/>
</dbReference>
<evidence type="ECO:0000313" key="2">
    <source>
        <dbReference type="EMBL" id="KON98606.1"/>
    </source>
</evidence>
<feature type="domain" description="Knr4/Smi1-like" evidence="1">
    <location>
        <begin position="38"/>
        <end position="149"/>
    </location>
</feature>
<dbReference type="Gene3D" id="3.40.1580.10">
    <property type="entry name" value="SMI1/KNR4-like"/>
    <property type="match status" value="1"/>
</dbReference>
<proteinExistence type="predicted"/>
<accession>A0A0M0HA42</accession>
<dbReference type="EMBL" id="LGUG01000004">
    <property type="protein sequence ID" value="KON98606.1"/>
    <property type="molecule type" value="Genomic_DNA"/>
</dbReference>
<evidence type="ECO:0000313" key="3">
    <source>
        <dbReference type="Proteomes" id="UP000037269"/>
    </source>
</evidence>
<dbReference type="InterPro" id="IPR018958">
    <property type="entry name" value="Knr4/Smi1-like_dom"/>
</dbReference>